<dbReference type="InterPro" id="IPR036291">
    <property type="entry name" value="NAD(P)-bd_dom_sf"/>
</dbReference>
<dbReference type="InterPro" id="IPR013332">
    <property type="entry name" value="KPR_N"/>
</dbReference>
<dbReference type="Pfam" id="PF02558">
    <property type="entry name" value="ApbA"/>
    <property type="match status" value="1"/>
</dbReference>
<name>A0A2S9YAG1_9BACT</name>
<feature type="domain" description="Ketopantoate reductase N-terminal" evidence="1">
    <location>
        <begin position="3"/>
        <end position="125"/>
    </location>
</feature>
<dbReference type="AlphaFoldDB" id="A0A2S9YAG1"/>
<organism evidence="2 3">
    <name type="scientific">Enhygromyxa salina</name>
    <dbReference type="NCBI Taxonomy" id="215803"/>
    <lineage>
        <taxon>Bacteria</taxon>
        <taxon>Pseudomonadati</taxon>
        <taxon>Myxococcota</taxon>
        <taxon>Polyangia</taxon>
        <taxon>Nannocystales</taxon>
        <taxon>Nannocystaceae</taxon>
        <taxon>Enhygromyxa</taxon>
    </lineage>
</organism>
<dbReference type="EMBL" id="PVNL01000113">
    <property type="protein sequence ID" value="PRQ02089.1"/>
    <property type="molecule type" value="Genomic_DNA"/>
</dbReference>
<sequence>MNIAVLGAGAIGSTFAYQLATAGHEVTAIARGNHLRQLRADGAVVLENGQRAGVTVQAELDPSVAYDLVLVTVLAPQVDAVLGVLRESAAKRVMFMFNTFEPLDRLREAVGPERFVFGFPGGVFAQLIDGQLRRRILRGTTTGDPAWATVFGAAGIPTLVSADMHAWLRSHAALVIPLMSIGVVVAQRGAGISWMEGRRYAAALAAAFEIVRSLGHRIEPFEVAVLSRTPRIVTTLLLWIMSRTAVLRDLGALGPAEARMLIDMICAAAPGRALALQTIRP</sequence>
<evidence type="ECO:0000313" key="3">
    <source>
        <dbReference type="Proteomes" id="UP000238823"/>
    </source>
</evidence>
<evidence type="ECO:0000313" key="2">
    <source>
        <dbReference type="EMBL" id="PRQ02089.1"/>
    </source>
</evidence>
<dbReference type="Proteomes" id="UP000238823">
    <property type="component" value="Unassembled WGS sequence"/>
</dbReference>
<dbReference type="InterPro" id="IPR036188">
    <property type="entry name" value="FAD/NAD-bd_sf"/>
</dbReference>
<gene>
    <name evidence="2" type="ORF">ENSA7_55960</name>
</gene>
<reference evidence="2 3" key="1">
    <citation type="submission" date="2018-03" db="EMBL/GenBank/DDBJ databases">
        <title>Draft Genome Sequences of the Obligatory Marine Myxobacteria Enhygromyxa salina SWB007.</title>
        <authorList>
            <person name="Poehlein A."/>
            <person name="Moghaddam J.A."/>
            <person name="Harms H."/>
            <person name="Alanjari M."/>
            <person name="Koenig G.M."/>
            <person name="Daniel R."/>
            <person name="Schaeberle T.F."/>
        </authorList>
    </citation>
    <scope>NUCLEOTIDE SEQUENCE [LARGE SCALE GENOMIC DNA]</scope>
    <source>
        <strain evidence="2 3">SWB007</strain>
    </source>
</reference>
<comment type="caution">
    <text evidence="2">The sequence shown here is derived from an EMBL/GenBank/DDBJ whole genome shotgun (WGS) entry which is preliminary data.</text>
</comment>
<accession>A0A2S9YAG1</accession>
<dbReference type="SUPFAM" id="SSF51905">
    <property type="entry name" value="FAD/NAD(P)-binding domain"/>
    <property type="match status" value="1"/>
</dbReference>
<dbReference type="RefSeq" id="WP_106092477.1">
    <property type="nucleotide sequence ID" value="NZ_PVNL01000113.1"/>
</dbReference>
<dbReference type="Gene3D" id="3.40.50.720">
    <property type="entry name" value="NAD(P)-binding Rossmann-like Domain"/>
    <property type="match status" value="1"/>
</dbReference>
<protein>
    <submittedName>
        <fullName evidence="2">2-dehydropantoate 2-reductase</fullName>
    </submittedName>
</protein>
<dbReference type="SUPFAM" id="SSF51735">
    <property type="entry name" value="NAD(P)-binding Rossmann-fold domains"/>
    <property type="match status" value="1"/>
</dbReference>
<proteinExistence type="predicted"/>
<evidence type="ECO:0000259" key="1">
    <source>
        <dbReference type="Pfam" id="PF02558"/>
    </source>
</evidence>